<dbReference type="AlphaFoldDB" id="A0A443SLR0"/>
<organism evidence="11 12">
    <name type="scientific">Leptotrombidium deliense</name>
    <dbReference type="NCBI Taxonomy" id="299467"/>
    <lineage>
        <taxon>Eukaryota</taxon>
        <taxon>Metazoa</taxon>
        <taxon>Ecdysozoa</taxon>
        <taxon>Arthropoda</taxon>
        <taxon>Chelicerata</taxon>
        <taxon>Arachnida</taxon>
        <taxon>Acari</taxon>
        <taxon>Acariformes</taxon>
        <taxon>Trombidiformes</taxon>
        <taxon>Prostigmata</taxon>
        <taxon>Anystina</taxon>
        <taxon>Parasitengona</taxon>
        <taxon>Trombiculoidea</taxon>
        <taxon>Trombiculidae</taxon>
        <taxon>Leptotrombidium</taxon>
    </lineage>
</organism>
<gene>
    <name evidence="11" type="ORF">B4U80_09685</name>
</gene>
<dbReference type="STRING" id="299467.A0A443SLR0"/>
<evidence type="ECO:0000313" key="12">
    <source>
        <dbReference type="Proteomes" id="UP000288716"/>
    </source>
</evidence>
<evidence type="ECO:0000256" key="6">
    <source>
        <dbReference type="ARBA" id="ARBA00022824"/>
    </source>
</evidence>
<keyword evidence="10" id="KW-0732">Signal</keyword>
<feature type="transmembrane region" description="Helical" evidence="9">
    <location>
        <begin position="353"/>
        <end position="376"/>
    </location>
</feature>
<feature type="transmembrane region" description="Helical" evidence="9">
    <location>
        <begin position="282"/>
        <end position="302"/>
    </location>
</feature>
<evidence type="ECO:0000313" key="11">
    <source>
        <dbReference type="EMBL" id="RWS28471.1"/>
    </source>
</evidence>
<dbReference type="Proteomes" id="UP000288716">
    <property type="component" value="Unassembled WGS sequence"/>
</dbReference>
<feature type="chain" id="PRO_5019154263" evidence="10">
    <location>
        <begin position="23"/>
        <end position="432"/>
    </location>
</feature>
<keyword evidence="7 9" id="KW-1133">Transmembrane helix</keyword>
<accession>A0A443SLR0</accession>
<feature type="transmembrane region" description="Helical" evidence="9">
    <location>
        <begin position="152"/>
        <end position="175"/>
    </location>
</feature>
<evidence type="ECO:0000256" key="5">
    <source>
        <dbReference type="ARBA" id="ARBA00022692"/>
    </source>
</evidence>
<dbReference type="Pfam" id="PF06728">
    <property type="entry name" value="PIG-U"/>
    <property type="match status" value="1"/>
</dbReference>
<dbReference type="VEuPathDB" id="VectorBase:LDEU003571"/>
<protein>
    <submittedName>
        <fullName evidence="11">Phosphatidylinositol glycan anchor biosynthesis class U protein-like protein</fullName>
    </submittedName>
</protein>
<feature type="transmembrane region" description="Helical" evidence="9">
    <location>
        <begin position="382"/>
        <end position="404"/>
    </location>
</feature>
<dbReference type="GO" id="GO:0016255">
    <property type="term" value="P:attachment of GPI anchor to protein"/>
    <property type="evidence" value="ECO:0007669"/>
    <property type="project" value="InterPro"/>
</dbReference>
<evidence type="ECO:0000256" key="3">
    <source>
        <dbReference type="ARBA" id="ARBA00010026"/>
    </source>
</evidence>
<keyword evidence="6" id="KW-0256">Endoplasmic reticulum</keyword>
<sequence>MHFRVLAFVLLAIVIRLLLVNSSYRNEISERVEISTPTNSWKRGIEGIDLLRKGISPYSGDTFHETPIFLLFYSMLNELNEISINILYVMCDTATAVCLGLVCYVQLFDNSNNEITLFEKLKKEDRKELRIETENLKHLAISVTCVYLLCPYSILVCVAKTTSVFSNLLMSLLLLSISYRRRLLSCVLLALLTYQSLYPIMMLVPVVMAIEQSSENGKCGEKYRFKSIISTLTMFTTSLSILLVTSYFLCGQSWRLTVPDFTPNIGLFWYFFTEMFDHFRDFFVWTFQINSFLYVIPLALTLRKDPNFLSFILLVLMSLFKPYPSISDFSLYLSLLPQWSHLFKCKRNMKQGLVVVCMILSCSVLAPIMWHMWIVLGTANSNYFFGVTLAYNTAQILLLTDLLFAFTKRQFYLNEGLLKDENGKHIQLELAY</sequence>
<dbReference type="OrthoDB" id="549017at2759"/>
<comment type="caution">
    <text evidence="11">The sequence shown here is derived from an EMBL/GenBank/DDBJ whole genome shotgun (WGS) entry which is preliminary data.</text>
</comment>
<dbReference type="UniPathway" id="UPA00196"/>
<dbReference type="PANTHER" id="PTHR13121">
    <property type="entry name" value="GPI TRANSAMIDASE COMPONENT PIG-U"/>
    <property type="match status" value="1"/>
</dbReference>
<keyword evidence="12" id="KW-1185">Reference proteome</keyword>
<dbReference type="InterPro" id="IPR009600">
    <property type="entry name" value="PIG-U"/>
</dbReference>
<dbReference type="PANTHER" id="PTHR13121:SF0">
    <property type="entry name" value="PHOSPHATIDYLINOSITOL GLYCAN ANCHOR BIOSYNTHESIS CLASS U PROTEIN"/>
    <property type="match status" value="1"/>
</dbReference>
<reference evidence="11 12" key="1">
    <citation type="journal article" date="2018" name="Gigascience">
        <title>Genomes of trombidid mites reveal novel predicted allergens and laterally-transferred genes associated with secondary metabolism.</title>
        <authorList>
            <person name="Dong X."/>
            <person name="Chaisiri K."/>
            <person name="Xia D."/>
            <person name="Armstrong S.D."/>
            <person name="Fang Y."/>
            <person name="Donnelly M.J."/>
            <person name="Kadowaki T."/>
            <person name="McGarry J.W."/>
            <person name="Darby A.C."/>
            <person name="Makepeace B.L."/>
        </authorList>
    </citation>
    <scope>NUCLEOTIDE SEQUENCE [LARGE SCALE GENOMIC DNA]</scope>
    <source>
        <strain evidence="11">UoL-UT</strain>
    </source>
</reference>
<feature type="transmembrane region" description="Helical" evidence="9">
    <location>
        <begin position="308"/>
        <end position="333"/>
    </location>
</feature>
<evidence type="ECO:0000256" key="8">
    <source>
        <dbReference type="ARBA" id="ARBA00023136"/>
    </source>
</evidence>
<evidence type="ECO:0000256" key="4">
    <source>
        <dbReference type="ARBA" id="ARBA00022502"/>
    </source>
</evidence>
<proteinExistence type="inferred from homology"/>
<evidence type="ECO:0000256" key="9">
    <source>
        <dbReference type="SAM" id="Phobius"/>
    </source>
</evidence>
<feature type="transmembrane region" description="Helical" evidence="9">
    <location>
        <begin position="228"/>
        <end position="250"/>
    </location>
</feature>
<keyword evidence="4" id="KW-0337">GPI-anchor biosynthesis</keyword>
<evidence type="ECO:0000256" key="7">
    <source>
        <dbReference type="ARBA" id="ARBA00022989"/>
    </source>
</evidence>
<keyword evidence="8 9" id="KW-0472">Membrane</keyword>
<evidence type="ECO:0000256" key="2">
    <source>
        <dbReference type="ARBA" id="ARBA00004687"/>
    </source>
</evidence>
<evidence type="ECO:0000256" key="10">
    <source>
        <dbReference type="SAM" id="SignalP"/>
    </source>
</evidence>
<dbReference type="EMBL" id="NCKV01001355">
    <property type="protein sequence ID" value="RWS28471.1"/>
    <property type="molecule type" value="Genomic_DNA"/>
</dbReference>
<comment type="subcellular location">
    <subcellularLocation>
        <location evidence="1">Endoplasmic reticulum membrane</location>
        <topology evidence="1">Multi-pass membrane protein</topology>
    </subcellularLocation>
</comment>
<comment type="similarity">
    <text evidence="3">Belongs to the PIGU family.</text>
</comment>
<feature type="signal peptide" evidence="10">
    <location>
        <begin position="1"/>
        <end position="22"/>
    </location>
</feature>
<dbReference type="GO" id="GO:0042765">
    <property type="term" value="C:GPI-anchor transamidase complex"/>
    <property type="evidence" value="ECO:0007669"/>
    <property type="project" value="InterPro"/>
</dbReference>
<name>A0A443SLR0_9ACAR</name>
<dbReference type="GO" id="GO:0006506">
    <property type="term" value="P:GPI anchor biosynthetic process"/>
    <property type="evidence" value="ECO:0007669"/>
    <property type="project" value="UniProtKB-UniPathway"/>
</dbReference>
<evidence type="ECO:0000256" key="1">
    <source>
        <dbReference type="ARBA" id="ARBA00004477"/>
    </source>
</evidence>
<keyword evidence="5 9" id="KW-0812">Transmembrane</keyword>
<comment type="pathway">
    <text evidence="2">Glycolipid biosynthesis; glycosylphosphatidylinositol-anchor biosynthesis.</text>
</comment>
<feature type="transmembrane region" description="Helical" evidence="9">
    <location>
        <begin position="187"/>
        <end position="208"/>
    </location>
</feature>